<comment type="pathway">
    <text evidence="1">Quinol/quinone metabolism; menaquinone biosynthesis.</text>
</comment>
<sequence>MLETADAALLIGDPAIRASRNCQGMQVLDLGQLWNEWTGLGMTYAVVAARRQAIEAAGEEVYALYRAMLRTREANVANPGHLVEKACAQLGGDESYWRIYFQALRYDFDERLQRGLQLYFRYATELGLLPGEVSLTFLEDQIPQKVNE</sequence>
<evidence type="ECO:0000313" key="5">
    <source>
        <dbReference type="Proteomes" id="UP000245202"/>
    </source>
</evidence>
<evidence type="ECO:0000256" key="3">
    <source>
        <dbReference type="ARBA" id="ARBA00023239"/>
    </source>
</evidence>
<dbReference type="PANTHER" id="PTHR37690:SF1">
    <property type="entry name" value="CHORISMATE DEHYDRATASE"/>
    <property type="match status" value="1"/>
</dbReference>
<dbReference type="SUPFAM" id="SSF53850">
    <property type="entry name" value="Periplasmic binding protein-like II"/>
    <property type="match status" value="1"/>
</dbReference>
<proteinExistence type="predicted"/>
<accession>A0A2R5EZA4</accession>
<comment type="caution">
    <text evidence="4">The sequence shown here is derived from an EMBL/GenBank/DDBJ whole genome shotgun (WGS) entry which is preliminary data.</text>
</comment>
<dbReference type="GO" id="GO:0016829">
    <property type="term" value="F:lyase activity"/>
    <property type="evidence" value="ECO:0007669"/>
    <property type="project" value="UniProtKB-KW"/>
</dbReference>
<dbReference type="Proteomes" id="UP000245202">
    <property type="component" value="Unassembled WGS sequence"/>
</dbReference>
<keyword evidence="5" id="KW-1185">Reference proteome</keyword>
<evidence type="ECO:0000256" key="2">
    <source>
        <dbReference type="ARBA" id="ARBA00022428"/>
    </source>
</evidence>
<organism evidence="4 5">
    <name type="scientific">Paenibacillus agaridevorans</name>
    <dbReference type="NCBI Taxonomy" id="171404"/>
    <lineage>
        <taxon>Bacteria</taxon>
        <taxon>Bacillati</taxon>
        <taxon>Bacillota</taxon>
        <taxon>Bacilli</taxon>
        <taxon>Bacillales</taxon>
        <taxon>Paenibacillaceae</taxon>
        <taxon>Paenibacillus</taxon>
    </lineage>
</organism>
<dbReference type="EMBL" id="BDQX01000458">
    <property type="protein sequence ID" value="GBG12032.1"/>
    <property type="molecule type" value="Genomic_DNA"/>
</dbReference>
<reference evidence="4 5" key="1">
    <citation type="submission" date="2017-08" db="EMBL/GenBank/DDBJ databases">
        <title>Substantial Increase in Enzyme Production by Combined Drug-Resistance Mutations in Paenibacillus agaridevorans.</title>
        <authorList>
            <person name="Tanaka Y."/>
            <person name="Funane K."/>
            <person name="Hosaka T."/>
            <person name="Shiwa Y."/>
            <person name="Fujita N."/>
            <person name="Miyazaki T."/>
            <person name="Yoshikawa H."/>
            <person name="Murakami K."/>
            <person name="Kasahara K."/>
            <person name="Inaoka T."/>
            <person name="Hiraga Y."/>
            <person name="Ochi K."/>
        </authorList>
    </citation>
    <scope>NUCLEOTIDE SEQUENCE [LARGE SCALE GENOMIC DNA]</scope>
    <source>
        <strain evidence="4 5">T-3040</strain>
    </source>
</reference>
<evidence type="ECO:0000256" key="1">
    <source>
        <dbReference type="ARBA" id="ARBA00004863"/>
    </source>
</evidence>
<dbReference type="InterPro" id="IPR030868">
    <property type="entry name" value="MqnA"/>
</dbReference>
<keyword evidence="3" id="KW-0456">Lyase</keyword>
<keyword evidence="2" id="KW-0474">Menaquinone biosynthesis</keyword>
<dbReference type="Gene3D" id="3.40.190.10">
    <property type="entry name" value="Periplasmic binding protein-like II"/>
    <property type="match status" value="1"/>
</dbReference>
<dbReference type="InterPro" id="IPR003773">
    <property type="entry name" value="Menaquinone_biosynth"/>
</dbReference>
<evidence type="ECO:0000313" key="4">
    <source>
        <dbReference type="EMBL" id="GBG12032.1"/>
    </source>
</evidence>
<dbReference type="UniPathway" id="UPA00079"/>
<protein>
    <submittedName>
        <fullName evidence="4">Putative ABC transporter substrate-binding protein</fullName>
    </submittedName>
</protein>
<gene>
    <name evidence="4" type="ORF">PAT3040_06892</name>
</gene>
<dbReference type="PANTHER" id="PTHR37690">
    <property type="entry name" value="CHORISMATE DEHYDRATASE"/>
    <property type="match status" value="1"/>
</dbReference>
<dbReference type="GO" id="GO:0009234">
    <property type="term" value="P:menaquinone biosynthetic process"/>
    <property type="evidence" value="ECO:0007669"/>
    <property type="project" value="UniProtKB-UniPathway"/>
</dbReference>
<dbReference type="Pfam" id="PF02621">
    <property type="entry name" value="VitK2_biosynth"/>
    <property type="match status" value="1"/>
</dbReference>
<name>A0A2R5EZA4_9BACL</name>
<dbReference type="AlphaFoldDB" id="A0A2R5EZA4"/>